<feature type="non-terminal residue" evidence="2">
    <location>
        <position position="141"/>
    </location>
</feature>
<dbReference type="Pfam" id="PF01323">
    <property type="entry name" value="DSBA"/>
    <property type="match status" value="1"/>
</dbReference>
<sequence length="141" mass="16289">MNEQNKILCFFNFRSPYAYLGVKKALDCKLNLEFIPFCYAPKEILEAIMVANPFKSTYLMEDCKRIFKEEDIILSETIAADCNWPKVHAAWLSAEKDGRGLNFMNKAFEFRWQKGLDLGNKNVIKSLCEEINYDGEKAVLA</sequence>
<accession>A0A381TR53</accession>
<gene>
    <name evidence="2" type="ORF">METZ01_LOCUS71163</name>
</gene>
<dbReference type="SUPFAM" id="SSF52833">
    <property type="entry name" value="Thioredoxin-like"/>
    <property type="match status" value="1"/>
</dbReference>
<reference evidence="2" key="1">
    <citation type="submission" date="2018-05" db="EMBL/GenBank/DDBJ databases">
        <authorList>
            <person name="Lanie J.A."/>
            <person name="Ng W.-L."/>
            <person name="Kazmierczak K.M."/>
            <person name="Andrzejewski T.M."/>
            <person name="Davidsen T.M."/>
            <person name="Wayne K.J."/>
            <person name="Tettelin H."/>
            <person name="Glass J.I."/>
            <person name="Rusch D."/>
            <person name="Podicherti R."/>
            <person name="Tsui H.-C.T."/>
            <person name="Winkler M.E."/>
        </authorList>
    </citation>
    <scope>NUCLEOTIDE SEQUENCE</scope>
</reference>
<dbReference type="InterPro" id="IPR036249">
    <property type="entry name" value="Thioredoxin-like_sf"/>
</dbReference>
<protein>
    <recommendedName>
        <fullName evidence="1">DSBA-like thioredoxin domain-containing protein</fullName>
    </recommendedName>
</protein>
<evidence type="ECO:0000313" key="2">
    <source>
        <dbReference type="EMBL" id="SVA18309.1"/>
    </source>
</evidence>
<name>A0A381TR53_9ZZZZ</name>
<dbReference type="Gene3D" id="3.40.30.10">
    <property type="entry name" value="Glutaredoxin"/>
    <property type="match status" value="1"/>
</dbReference>
<proteinExistence type="predicted"/>
<dbReference type="GO" id="GO:0016491">
    <property type="term" value="F:oxidoreductase activity"/>
    <property type="evidence" value="ECO:0007669"/>
    <property type="project" value="InterPro"/>
</dbReference>
<dbReference type="AlphaFoldDB" id="A0A381TR53"/>
<organism evidence="2">
    <name type="scientific">marine metagenome</name>
    <dbReference type="NCBI Taxonomy" id="408172"/>
    <lineage>
        <taxon>unclassified sequences</taxon>
        <taxon>metagenomes</taxon>
        <taxon>ecological metagenomes</taxon>
    </lineage>
</organism>
<feature type="domain" description="DSBA-like thioredoxin" evidence="1">
    <location>
        <begin position="7"/>
        <end position="138"/>
    </location>
</feature>
<dbReference type="EMBL" id="UINC01004993">
    <property type="protein sequence ID" value="SVA18309.1"/>
    <property type="molecule type" value="Genomic_DNA"/>
</dbReference>
<evidence type="ECO:0000259" key="1">
    <source>
        <dbReference type="Pfam" id="PF01323"/>
    </source>
</evidence>
<dbReference type="InterPro" id="IPR001853">
    <property type="entry name" value="DSBA-like_thioredoxin_dom"/>
</dbReference>